<dbReference type="RefSeq" id="WP_160410295.1">
    <property type="nucleotide sequence ID" value="NZ_WSES01000008.1"/>
</dbReference>
<name>A0A7X3G425_9BURK</name>
<dbReference type="Pfam" id="PF12706">
    <property type="entry name" value="Lactamase_B_2"/>
    <property type="match status" value="1"/>
</dbReference>
<keyword evidence="2" id="KW-0378">Hydrolase</keyword>
<accession>A0A7X3G425</accession>
<evidence type="ECO:0000313" key="3">
    <source>
        <dbReference type="Proteomes" id="UP000443353"/>
    </source>
</evidence>
<dbReference type="PANTHER" id="PTHR42663">
    <property type="entry name" value="HYDROLASE C777.06C-RELATED-RELATED"/>
    <property type="match status" value="1"/>
</dbReference>
<dbReference type="GO" id="GO:0016787">
    <property type="term" value="F:hydrolase activity"/>
    <property type="evidence" value="ECO:0007669"/>
    <property type="project" value="UniProtKB-KW"/>
</dbReference>
<dbReference type="InterPro" id="IPR001279">
    <property type="entry name" value="Metallo-B-lactamas"/>
</dbReference>
<reference evidence="2 3" key="1">
    <citation type="submission" date="2019-12" db="EMBL/GenBank/DDBJ databases">
        <authorList>
            <person name="Li C."/>
            <person name="Zhao J."/>
        </authorList>
    </citation>
    <scope>NUCLEOTIDE SEQUENCE [LARGE SCALE GENOMIC DNA]</scope>
    <source>
        <strain evidence="2 3">NEAU-DD11</strain>
    </source>
</reference>
<comment type="caution">
    <text evidence="2">The sequence shown here is derived from an EMBL/GenBank/DDBJ whole genome shotgun (WGS) entry which is preliminary data.</text>
</comment>
<dbReference type="SUPFAM" id="SSF56281">
    <property type="entry name" value="Metallo-hydrolase/oxidoreductase"/>
    <property type="match status" value="1"/>
</dbReference>
<keyword evidence="3" id="KW-1185">Reference proteome</keyword>
<dbReference type="SMART" id="SM00849">
    <property type="entry name" value="Lactamase_B"/>
    <property type="match status" value="1"/>
</dbReference>
<dbReference type="Gene3D" id="3.60.15.10">
    <property type="entry name" value="Ribonuclease Z/Hydroxyacylglutathione hydrolase-like"/>
    <property type="match status" value="1"/>
</dbReference>
<proteinExistence type="predicted"/>
<dbReference type="PANTHER" id="PTHR42663:SF4">
    <property type="entry name" value="SLL1036 PROTEIN"/>
    <property type="match status" value="1"/>
</dbReference>
<dbReference type="InterPro" id="IPR036866">
    <property type="entry name" value="RibonucZ/Hydroxyglut_hydro"/>
</dbReference>
<dbReference type="CDD" id="cd07715">
    <property type="entry name" value="TaR3-like_MBL-fold"/>
    <property type="match status" value="1"/>
</dbReference>
<gene>
    <name evidence="2" type="ORF">GPY61_25815</name>
</gene>
<sequence length="300" mass="33245">MKFRFWGVRGSIPSPGPRTVRYGGNTTCIEVRGDDGTLVVLDAGTGIYALAQDLMRRRAEDGAPVRANIFITHSHWDHIHGLPFFTPLFVKGTRVCLHGAHDPVTGQGIEHVMGVQLQNSYFPVSEERMDATIDYRTLDIGVPHAVGDVVVHNVVMNHPVTNLGYRVECNGRAMFFTGDHEAFFNPHAPGSAAYDAAQREIERREREIERAMEGVDALVADCSYTFEEYPAKQGWGHGTFDGAIALALKVGARSLYCTHHEPTRSDDELEAVFVQAVARWRDRLNGLAVTLAFEGLEVEL</sequence>
<evidence type="ECO:0000313" key="2">
    <source>
        <dbReference type="EMBL" id="MVW63345.1"/>
    </source>
</evidence>
<protein>
    <submittedName>
        <fullName evidence="2">MBL fold metallo-hydrolase</fullName>
    </submittedName>
</protein>
<dbReference type="EMBL" id="WSES01000008">
    <property type="protein sequence ID" value="MVW63345.1"/>
    <property type="molecule type" value="Genomic_DNA"/>
</dbReference>
<dbReference type="AlphaFoldDB" id="A0A7X3G425"/>
<dbReference type="Proteomes" id="UP000443353">
    <property type="component" value="Unassembled WGS sequence"/>
</dbReference>
<feature type="domain" description="Metallo-beta-lactamase" evidence="1">
    <location>
        <begin position="25"/>
        <end position="215"/>
    </location>
</feature>
<evidence type="ECO:0000259" key="1">
    <source>
        <dbReference type="SMART" id="SM00849"/>
    </source>
</evidence>
<organism evidence="2 3">
    <name type="scientific">Massilia cellulosiltytica</name>
    <dbReference type="NCBI Taxonomy" id="2683234"/>
    <lineage>
        <taxon>Bacteria</taxon>
        <taxon>Pseudomonadati</taxon>
        <taxon>Pseudomonadota</taxon>
        <taxon>Betaproteobacteria</taxon>
        <taxon>Burkholderiales</taxon>
        <taxon>Oxalobacteraceae</taxon>
        <taxon>Telluria group</taxon>
        <taxon>Massilia</taxon>
    </lineage>
</organism>